<comment type="caution">
    <text evidence="1">The sequence shown here is derived from an EMBL/GenBank/DDBJ whole genome shotgun (WGS) entry which is preliminary data.</text>
</comment>
<name>A0ACC4BIU5_POPAL</name>
<dbReference type="Proteomes" id="UP000309997">
    <property type="component" value="Unassembled WGS sequence"/>
</dbReference>
<organism evidence="1 2">
    <name type="scientific">Populus alba</name>
    <name type="common">White poplar</name>
    <dbReference type="NCBI Taxonomy" id="43335"/>
    <lineage>
        <taxon>Eukaryota</taxon>
        <taxon>Viridiplantae</taxon>
        <taxon>Streptophyta</taxon>
        <taxon>Embryophyta</taxon>
        <taxon>Tracheophyta</taxon>
        <taxon>Spermatophyta</taxon>
        <taxon>Magnoliopsida</taxon>
        <taxon>eudicotyledons</taxon>
        <taxon>Gunneridae</taxon>
        <taxon>Pentapetalae</taxon>
        <taxon>rosids</taxon>
        <taxon>fabids</taxon>
        <taxon>Malpighiales</taxon>
        <taxon>Salicaceae</taxon>
        <taxon>Saliceae</taxon>
        <taxon>Populus</taxon>
    </lineage>
</organism>
<evidence type="ECO:0000313" key="1">
    <source>
        <dbReference type="EMBL" id="KAL3578490.1"/>
    </source>
</evidence>
<dbReference type="EMBL" id="RCHU02000010">
    <property type="protein sequence ID" value="KAL3578490.1"/>
    <property type="molecule type" value="Genomic_DNA"/>
</dbReference>
<keyword evidence="2" id="KW-1185">Reference proteome</keyword>
<reference evidence="1 2" key="1">
    <citation type="journal article" date="2024" name="Plant Biotechnol. J.">
        <title>Genome and CRISPR/Cas9 system of a widespread forest tree (Populus alba) in the world.</title>
        <authorList>
            <person name="Liu Y.J."/>
            <person name="Jiang P.F."/>
            <person name="Han X.M."/>
            <person name="Li X.Y."/>
            <person name="Wang H.M."/>
            <person name="Wang Y.J."/>
            <person name="Wang X.X."/>
            <person name="Zeng Q.Y."/>
        </authorList>
    </citation>
    <scope>NUCLEOTIDE SEQUENCE [LARGE SCALE GENOMIC DNA]</scope>
    <source>
        <strain evidence="2">cv. PAL-ZL1</strain>
    </source>
</reference>
<protein>
    <submittedName>
        <fullName evidence="1">Uncharacterized protein</fullName>
    </submittedName>
</protein>
<accession>A0ACC4BIU5</accession>
<evidence type="ECO:0000313" key="2">
    <source>
        <dbReference type="Proteomes" id="UP000309997"/>
    </source>
</evidence>
<sequence length="530" mass="59003">MDLSFTLRFRPPNPPLSRRKLESPIIHPLKRFLPTFHRPDINPNAKPFPMSSRTHQSAVVTAKLNKPIDGVSEELNLIASQNLDHAPARRRVRSAFAQVQQELDHPLFKMTPPGKTYEWYERNSRGSEIFCKRWIPEPGVRMKGAVFFCHGYGDTCTFFFEGIANRIVASGYGVYALDHPGFGLSEGLHGYIPSFDELADNVIEQYTKIKGRPELRGLPCFLLGQSMGGAVALKVHLKEPRAWDGIILVAPMCRIAEDVQPPAPVLKALILLSKVMPKAKLLPQKDLAALCFRDLKKRKMADYNVICYNDQMRLKTAVELLNATKDIEKQVEKVSSPLLILHGAADKVTDPLVSQFLYQKASSKDKTLKLYEGAYHSILEGEPDTNIFAVFDDIIAWLDSRCSANAMPTPCAGTGLGSNVAVDQSRLWLKPHLLKLLPNRALSSISTFQWGPSYHNMDSKQGSHHLQASGTVSNKPQVTSNKIEPSIRNHNVGPLTDGNRETTPHASDVFGESSSCHCISRACSWRACKC</sequence>
<proteinExistence type="predicted"/>
<gene>
    <name evidence="1" type="ORF">D5086_019994</name>
</gene>